<dbReference type="Proteomes" id="UP000447873">
    <property type="component" value="Unassembled WGS sequence"/>
</dbReference>
<dbReference type="Pfam" id="PF21010">
    <property type="entry name" value="HA2_C"/>
    <property type="match status" value="1"/>
</dbReference>
<evidence type="ECO:0000259" key="9">
    <source>
        <dbReference type="PROSITE" id="PS51192"/>
    </source>
</evidence>
<dbReference type="InterPro" id="IPR007502">
    <property type="entry name" value="Helicase-assoc_dom"/>
</dbReference>
<dbReference type="GO" id="GO:0000462">
    <property type="term" value="P:maturation of SSU-rRNA from tricistronic rRNA transcript (SSU-rRNA, 5.8S rRNA, LSU-rRNA)"/>
    <property type="evidence" value="ECO:0007669"/>
    <property type="project" value="TreeGrafter"/>
</dbReference>
<comment type="catalytic activity">
    <reaction evidence="7">
        <text>ATP + H2O = ADP + phosphate + H(+)</text>
        <dbReference type="Rhea" id="RHEA:13065"/>
        <dbReference type="ChEBI" id="CHEBI:15377"/>
        <dbReference type="ChEBI" id="CHEBI:15378"/>
        <dbReference type="ChEBI" id="CHEBI:30616"/>
        <dbReference type="ChEBI" id="CHEBI:43474"/>
        <dbReference type="ChEBI" id="CHEBI:456216"/>
        <dbReference type="EC" id="3.6.4.13"/>
    </reaction>
</comment>
<dbReference type="Pfam" id="PF04408">
    <property type="entry name" value="WHD_HA2"/>
    <property type="match status" value="1"/>
</dbReference>
<dbReference type="PANTHER" id="PTHR18934">
    <property type="entry name" value="ATP-DEPENDENT RNA HELICASE"/>
    <property type="match status" value="1"/>
</dbReference>
<feature type="region of interest" description="Disordered" evidence="8">
    <location>
        <begin position="91"/>
        <end position="177"/>
    </location>
</feature>
<feature type="compositionally biased region" description="Acidic residues" evidence="8">
    <location>
        <begin position="239"/>
        <end position="284"/>
    </location>
</feature>
<feature type="compositionally biased region" description="Basic and acidic residues" evidence="8">
    <location>
        <begin position="111"/>
        <end position="123"/>
    </location>
</feature>
<proteinExistence type="inferred from homology"/>
<evidence type="ECO:0000256" key="8">
    <source>
        <dbReference type="SAM" id="MobiDB-lite"/>
    </source>
</evidence>
<dbReference type="GO" id="GO:1990904">
    <property type="term" value="C:ribonucleoprotein complex"/>
    <property type="evidence" value="ECO:0007669"/>
    <property type="project" value="UniProtKB-ARBA"/>
</dbReference>
<keyword evidence="3" id="KW-0547">Nucleotide-binding</keyword>
<evidence type="ECO:0000256" key="4">
    <source>
        <dbReference type="ARBA" id="ARBA00022801"/>
    </source>
</evidence>
<protein>
    <recommendedName>
        <fullName evidence="2">RNA helicase</fullName>
        <ecNumber evidence="2">3.6.4.13</ecNumber>
    </recommendedName>
</protein>
<dbReference type="FunFam" id="3.40.50.300:FF:000637">
    <property type="entry name" value="ATP-dependent RNA helicase DHX37/DHR1"/>
    <property type="match status" value="1"/>
</dbReference>
<dbReference type="CDD" id="cd18791">
    <property type="entry name" value="SF2_C_RHA"/>
    <property type="match status" value="1"/>
</dbReference>
<keyword evidence="4" id="KW-0378">Hydrolase</keyword>
<organism evidence="11 13">
    <name type="scientific">Venturia inaequalis</name>
    <name type="common">Apple scab fungus</name>
    <dbReference type="NCBI Taxonomy" id="5025"/>
    <lineage>
        <taxon>Eukaryota</taxon>
        <taxon>Fungi</taxon>
        <taxon>Dikarya</taxon>
        <taxon>Ascomycota</taxon>
        <taxon>Pezizomycotina</taxon>
        <taxon>Dothideomycetes</taxon>
        <taxon>Pleosporomycetidae</taxon>
        <taxon>Venturiales</taxon>
        <taxon>Venturiaceae</taxon>
        <taxon>Venturia</taxon>
    </lineage>
</organism>
<feature type="compositionally biased region" description="Polar residues" evidence="8">
    <location>
        <begin position="217"/>
        <end position="238"/>
    </location>
</feature>
<evidence type="ECO:0000256" key="1">
    <source>
        <dbReference type="ARBA" id="ARBA00008792"/>
    </source>
</evidence>
<name>A0A8H3V8I6_VENIN</name>
<dbReference type="GO" id="GO:0003723">
    <property type="term" value="F:RNA binding"/>
    <property type="evidence" value="ECO:0007669"/>
    <property type="project" value="TreeGrafter"/>
</dbReference>
<evidence type="ECO:0000313" key="12">
    <source>
        <dbReference type="EMBL" id="KAE9991543.1"/>
    </source>
</evidence>
<evidence type="ECO:0000259" key="10">
    <source>
        <dbReference type="PROSITE" id="PS51194"/>
    </source>
</evidence>
<sequence length="1494" mass="167374">MAPKFVPRERKHRKIARQQDAKHRSAQGDAESNEHEILPESKSDVEARKRSMRDELRATQPKMSSKKQKRLDKYIDTKLRKDDTLALIKRLEERQSKTDTSLFQSTKKLGQRTETKKEALRRALERKRRGLGGEEEDELLFERPNKRARASDWGESEESEDDEEPVQAAPIQPAVKVAPTNTVGAGLKTALLLGEDGKPIIKSRKRRKVEIKFDLQPTVSEEWTGMSDDSQSEMSSNPEEVEGDEEEESDDSSDGESVPESEEPDAAEDGEDDSDSDSDEDEDSNSSQSDNSARKKIRTSAFKIWAEQARNDAIGFTPSTVIGTVPLLPHVSDEVRKSFIARPLDQEPLPEGFIAESTIDRKVHAVTVERSEETQTARLQLPILTEEQAIMESIFNNDVIVLSGSTGSGKTTQIPQFLYEGGFSDPQGPTPGMIGITQPRRVAAMSSAKRVAHEMGKEGKKVSYQIRFDNTVGKQTRIKFMTDGVLLREMSEDFSLRKYSTIVIDEAHERTVNTDILISLMSRCVKARRQLAIEKPELYSPLKLVIMSATLRVSDFRENSRLFSTPPPLLNVAGRQFTVTTHWSRKTSQDWVEEAFKKLTRGHRKLPAGGFLVFLTGAQEIRTLAKRLRDTFRSTDSGSKYSQSPGEDEDMNTWDTRDQVADFDDEESDESEPEDQDAEFVIDGEVAEDEIMDVHVLPLYSQLPPKEQQRVFESPPKGARLIILATDVAETSLTIPGIRYVFDSGRHKQRSWDRCGVESYRTTWVSKASADQRMGRAGRTGPGHCYRLYSSAVFESFAQFSEPEIYRCPLESVVLQLKQLQISRIDNFPFPTPPERSSLLKAETLLRHLGAIKSTGQITELGKQLQSYPVSPRFAQMLRLGVLYDCAAYAVMMVAALDIAEILIPEGSLDLKTPVRDEDTAWTAAESQAETLRQSRRQAYNAAQASLSRLDFNTSKVTAQADCIKLFAAIYEFSNSSDQEQCCQDNFLREKGVREAMQLREQLNHIVRTLNPAAAVGPYQANLTKPTEKQIRLLKQIVAAGFIDQVAIRADCLPVPPEVERKPKRAIDVRYKTLLSSTDLGKAKDPSDLSGESDAFVYIHPGSILARLPASQVPRYIVYQRLQKSQPSAPGKKARVRLHPLTPVTAEQLSVLARGTSLLQVGKPLGKIGVLPSVGGQDRRECLVQLNLSGEGGIMGWPLVTKKVVQKRVPNEGWVVEKLRIDIVSSFSMSSSPSRGTVRSTILTAYLSGRTTLDTTIARLVADVEVAYTQALPGDNDSTAAEGLLWDLWHTILMTSSTIAFPPHSQTPLLVSLMAKLKTRATPLVSEDMYERVKDRLPYSLGPLWNNLAIWGWQVREMFDDLDPTGYIDGSRQKVTTQGWVNFNAFLAQLTVLNVSDHSFLGQSIIKVTLESDVLPKNVNAVVGATSVWLILVGRKWSEEGWEVEGLMKFKIDRVRMERWEKRLVQVRGEDLELEDGVQDLATQAHEMLQLLLR</sequence>
<feature type="compositionally biased region" description="Basic and acidic residues" evidence="8">
    <location>
        <begin position="32"/>
        <end position="57"/>
    </location>
</feature>
<dbReference type="Gene3D" id="1.20.120.1080">
    <property type="match status" value="1"/>
</dbReference>
<feature type="region of interest" description="Disordered" evidence="8">
    <location>
        <begin position="634"/>
        <end position="654"/>
    </location>
</feature>
<dbReference type="InterPro" id="IPR027417">
    <property type="entry name" value="P-loop_NTPase"/>
</dbReference>
<dbReference type="InterPro" id="IPR022085">
    <property type="entry name" value="OpdG"/>
</dbReference>
<dbReference type="EMBL" id="WNWR01000091">
    <property type="protein sequence ID" value="KAE9991543.1"/>
    <property type="molecule type" value="Genomic_DNA"/>
</dbReference>
<dbReference type="PROSITE" id="PS51194">
    <property type="entry name" value="HELICASE_CTER"/>
    <property type="match status" value="1"/>
</dbReference>
<evidence type="ECO:0000256" key="3">
    <source>
        <dbReference type="ARBA" id="ARBA00022741"/>
    </source>
</evidence>
<dbReference type="Pfam" id="PF00270">
    <property type="entry name" value="DEAD"/>
    <property type="match status" value="1"/>
</dbReference>
<dbReference type="GO" id="GO:0005730">
    <property type="term" value="C:nucleolus"/>
    <property type="evidence" value="ECO:0007669"/>
    <property type="project" value="TreeGrafter"/>
</dbReference>
<keyword evidence="5" id="KW-0347">Helicase</keyword>
<gene>
    <name evidence="12" type="ORF">EG327_011507</name>
    <name evidence="11" type="ORF">EG328_010387</name>
</gene>
<feature type="compositionally biased region" description="Polar residues" evidence="8">
    <location>
        <begin position="98"/>
        <end position="108"/>
    </location>
</feature>
<dbReference type="SUPFAM" id="SSF52540">
    <property type="entry name" value="P-loop containing nucleoside triphosphate hydrolases"/>
    <property type="match status" value="1"/>
</dbReference>
<comment type="similarity">
    <text evidence="1">Belongs to the DEAD box helicase family. DEAH subfamily.</text>
</comment>
<comment type="caution">
    <text evidence="11">The sequence shown here is derived from an EMBL/GenBank/DDBJ whole genome shotgun (WGS) entry which is preliminary data.</text>
</comment>
<feature type="domain" description="Helicase ATP-binding" evidence="9">
    <location>
        <begin position="391"/>
        <end position="569"/>
    </location>
</feature>
<evidence type="ECO:0000256" key="7">
    <source>
        <dbReference type="ARBA" id="ARBA00047984"/>
    </source>
</evidence>
<dbReference type="InterPro" id="IPR011709">
    <property type="entry name" value="DEAD-box_helicase_OB_fold"/>
</dbReference>
<evidence type="ECO:0000256" key="2">
    <source>
        <dbReference type="ARBA" id="ARBA00012552"/>
    </source>
</evidence>
<evidence type="ECO:0000313" key="11">
    <source>
        <dbReference type="EMBL" id="KAE9983002.1"/>
    </source>
</evidence>
<dbReference type="SMART" id="SM00487">
    <property type="entry name" value="DEXDc"/>
    <property type="match status" value="1"/>
</dbReference>
<dbReference type="Pfam" id="PF12311">
    <property type="entry name" value="DUF3632"/>
    <property type="match status" value="1"/>
</dbReference>
<dbReference type="InterPro" id="IPR048333">
    <property type="entry name" value="HA2_WH"/>
</dbReference>
<feature type="region of interest" description="Disordered" evidence="8">
    <location>
        <begin position="193"/>
        <end position="295"/>
    </location>
</feature>
<dbReference type="EMBL" id="WNWS01000068">
    <property type="protein sequence ID" value="KAE9983002.1"/>
    <property type="molecule type" value="Genomic_DNA"/>
</dbReference>
<dbReference type="PROSITE" id="PS51192">
    <property type="entry name" value="HELICASE_ATP_BIND_1"/>
    <property type="match status" value="1"/>
</dbReference>
<keyword evidence="6" id="KW-0067">ATP-binding</keyword>
<dbReference type="GO" id="GO:0005524">
    <property type="term" value="F:ATP binding"/>
    <property type="evidence" value="ECO:0007669"/>
    <property type="project" value="UniProtKB-KW"/>
</dbReference>
<dbReference type="PANTHER" id="PTHR18934:SF99">
    <property type="entry name" value="ATP-DEPENDENT RNA HELICASE DHX37-RELATED"/>
    <property type="match status" value="1"/>
</dbReference>
<dbReference type="Proteomes" id="UP000490939">
    <property type="component" value="Unassembled WGS sequence"/>
</dbReference>
<feature type="compositionally biased region" description="Acidic residues" evidence="8">
    <location>
        <begin position="154"/>
        <end position="165"/>
    </location>
</feature>
<dbReference type="EC" id="3.6.4.13" evidence="2"/>
<accession>A0A8H3V8I6</accession>
<dbReference type="GO" id="GO:0003724">
    <property type="term" value="F:RNA helicase activity"/>
    <property type="evidence" value="ECO:0007669"/>
    <property type="project" value="UniProtKB-EC"/>
</dbReference>
<dbReference type="InterPro" id="IPR002464">
    <property type="entry name" value="DNA/RNA_helicase_DEAH_CS"/>
</dbReference>
<evidence type="ECO:0000313" key="13">
    <source>
        <dbReference type="Proteomes" id="UP000447873"/>
    </source>
</evidence>
<feature type="domain" description="Helicase C-terminal" evidence="10">
    <location>
        <begin position="591"/>
        <end position="821"/>
    </location>
</feature>
<keyword evidence="14" id="KW-1185">Reference proteome</keyword>
<dbReference type="InterPro" id="IPR014001">
    <property type="entry name" value="Helicase_ATP-bd"/>
</dbReference>
<dbReference type="Pfam" id="PF07717">
    <property type="entry name" value="OB_NTP_bind"/>
    <property type="match status" value="1"/>
</dbReference>
<dbReference type="PROSITE" id="PS00690">
    <property type="entry name" value="DEAH_ATP_HELICASE"/>
    <property type="match status" value="1"/>
</dbReference>
<dbReference type="InterPro" id="IPR001650">
    <property type="entry name" value="Helicase_C-like"/>
</dbReference>
<dbReference type="InterPro" id="IPR011545">
    <property type="entry name" value="DEAD/DEAH_box_helicase_dom"/>
</dbReference>
<dbReference type="CDD" id="cd17982">
    <property type="entry name" value="DEXHc_DHX37"/>
    <property type="match status" value="1"/>
</dbReference>
<evidence type="ECO:0000256" key="6">
    <source>
        <dbReference type="ARBA" id="ARBA00022840"/>
    </source>
</evidence>
<dbReference type="Gene3D" id="3.40.50.300">
    <property type="entry name" value="P-loop containing nucleotide triphosphate hydrolases"/>
    <property type="match status" value="2"/>
</dbReference>
<reference evidence="11 13" key="1">
    <citation type="submission" date="2018-12" db="EMBL/GenBank/DDBJ databases">
        <title>Venturia inaequalis Genome Resource.</title>
        <authorList>
            <person name="Lichtner F.J."/>
        </authorList>
    </citation>
    <scope>NUCLEOTIDE SEQUENCE [LARGE SCALE GENOMIC DNA]</scope>
    <source>
        <strain evidence="11 13">120213</strain>
        <strain evidence="12 14">DMI_063113</strain>
    </source>
</reference>
<dbReference type="SMART" id="SM00847">
    <property type="entry name" value="HA2"/>
    <property type="match status" value="1"/>
</dbReference>
<dbReference type="GO" id="GO:0016787">
    <property type="term" value="F:hydrolase activity"/>
    <property type="evidence" value="ECO:0007669"/>
    <property type="project" value="UniProtKB-KW"/>
</dbReference>
<feature type="compositionally biased region" description="Basic and acidic residues" evidence="8">
    <location>
        <begin position="140"/>
        <end position="152"/>
    </location>
</feature>
<feature type="region of interest" description="Disordered" evidence="8">
    <location>
        <begin position="1"/>
        <end position="75"/>
    </location>
</feature>
<feature type="compositionally biased region" description="Polar residues" evidence="8">
    <location>
        <begin position="634"/>
        <end position="645"/>
    </location>
</feature>
<evidence type="ECO:0000256" key="5">
    <source>
        <dbReference type="ARBA" id="ARBA00022806"/>
    </source>
</evidence>
<evidence type="ECO:0000313" key="14">
    <source>
        <dbReference type="Proteomes" id="UP000490939"/>
    </source>
</evidence>
<dbReference type="SMART" id="SM00490">
    <property type="entry name" value="HELICc"/>
    <property type="match status" value="1"/>
</dbReference>
<dbReference type="Pfam" id="PF00271">
    <property type="entry name" value="Helicase_C"/>
    <property type="match status" value="1"/>
</dbReference>